<dbReference type="InterPro" id="IPR003746">
    <property type="entry name" value="DUF167"/>
</dbReference>
<evidence type="ECO:0000256" key="2">
    <source>
        <dbReference type="HAMAP-Rule" id="MF_00634"/>
    </source>
</evidence>
<dbReference type="Gene3D" id="3.30.1200.10">
    <property type="entry name" value="YggU-like"/>
    <property type="match status" value="1"/>
</dbReference>
<dbReference type="Pfam" id="PF02594">
    <property type="entry name" value="DUF167"/>
    <property type="match status" value="1"/>
</dbReference>
<gene>
    <name evidence="3" type="ORF">NCTC10684_01063</name>
</gene>
<dbReference type="NCBIfam" id="NF002348">
    <property type="entry name" value="PRK01310.1"/>
    <property type="match status" value="1"/>
</dbReference>
<sequence length="105" mass="11319">MAASFFKGRDDGVELYVRLTPRSSKDAVEGVEQAADERCHLAARVRAVPEKGKANAALEKLLAAELGIPRNSIKVVAGATSRLKTIRVTGNTGELAKLMMELARR</sequence>
<accession>A0A380WG09</accession>
<dbReference type="RefSeq" id="WP_115730299.1">
    <property type="nucleotide sequence ID" value="NZ_BAAAVY010000010.1"/>
</dbReference>
<dbReference type="HAMAP" id="MF_00634">
    <property type="entry name" value="UPF0235"/>
    <property type="match status" value="1"/>
</dbReference>
<dbReference type="Proteomes" id="UP000254701">
    <property type="component" value="Unassembled WGS sequence"/>
</dbReference>
<dbReference type="SMART" id="SM01152">
    <property type="entry name" value="DUF167"/>
    <property type="match status" value="1"/>
</dbReference>
<organism evidence="3 4">
    <name type="scientific">Aminobacter aminovorans</name>
    <name type="common">Chelatobacter heintzii</name>
    <dbReference type="NCBI Taxonomy" id="83263"/>
    <lineage>
        <taxon>Bacteria</taxon>
        <taxon>Pseudomonadati</taxon>
        <taxon>Pseudomonadota</taxon>
        <taxon>Alphaproteobacteria</taxon>
        <taxon>Hyphomicrobiales</taxon>
        <taxon>Phyllobacteriaceae</taxon>
        <taxon>Aminobacter</taxon>
    </lineage>
</organism>
<dbReference type="AlphaFoldDB" id="A0A380WG09"/>
<comment type="similarity">
    <text evidence="1 2">Belongs to the UPF0235 family.</text>
</comment>
<evidence type="ECO:0000313" key="4">
    <source>
        <dbReference type="Proteomes" id="UP000254701"/>
    </source>
</evidence>
<evidence type="ECO:0000313" key="3">
    <source>
        <dbReference type="EMBL" id="SUU87860.1"/>
    </source>
</evidence>
<name>A0A380WG09_AMIAI</name>
<dbReference type="OrthoDB" id="9801972at2"/>
<protein>
    <recommendedName>
        <fullName evidence="2">UPF0235 protein NCTC10684_01063</fullName>
    </recommendedName>
</protein>
<dbReference type="NCBIfam" id="TIGR00251">
    <property type="entry name" value="DUF167 family protein"/>
    <property type="match status" value="1"/>
</dbReference>
<proteinExistence type="inferred from homology"/>
<dbReference type="SUPFAM" id="SSF69786">
    <property type="entry name" value="YggU-like"/>
    <property type="match status" value="1"/>
</dbReference>
<dbReference type="EMBL" id="UFSM01000001">
    <property type="protein sequence ID" value="SUU87860.1"/>
    <property type="molecule type" value="Genomic_DNA"/>
</dbReference>
<evidence type="ECO:0000256" key="1">
    <source>
        <dbReference type="ARBA" id="ARBA00010364"/>
    </source>
</evidence>
<dbReference type="InterPro" id="IPR036591">
    <property type="entry name" value="YggU-like_sf"/>
</dbReference>
<reference evidence="3 4" key="1">
    <citation type="submission" date="2018-06" db="EMBL/GenBank/DDBJ databases">
        <authorList>
            <consortium name="Pathogen Informatics"/>
            <person name="Doyle S."/>
        </authorList>
    </citation>
    <scope>NUCLEOTIDE SEQUENCE [LARGE SCALE GENOMIC DNA]</scope>
    <source>
        <strain evidence="3 4">NCTC10684</strain>
    </source>
</reference>